<feature type="region of interest" description="Disordered" evidence="1">
    <location>
        <begin position="164"/>
        <end position="185"/>
    </location>
</feature>
<proteinExistence type="predicted"/>
<evidence type="ECO:0000256" key="1">
    <source>
        <dbReference type="SAM" id="MobiDB-lite"/>
    </source>
</evidence>
<gene>
    <name evidence="3" type="ORF">CDD80_447</name>
</gene>
<evidence type="ECO:0000313" key="4">
    <source>
        <dbReference type="Proteomes" id="UP000226431"/>
    </source>
</evidence>
<keyword evidence="2" id="KW-0812">Transmembrane</keyword>
<dbReference type="EMBL" id="NJES01001124">
    <property type="protein sequence ID" value="PHH67878.1"/>
    <property type="molecule type" value="Genomic_DNA"/>
</dbReference>
<keyword evidence="2" id="KW-0472">Membrane</keyword>
<feature type="region of interest" description="Disordered" evidence="1">
    <location>
        <begin position="1"/>
        <end position="47"/>
    </location>
</feature>
<evidence type="ECO:0000256" key="2">
    <source>
        <dbReference type="SAM" id="Phobius"/>
    </source>
</evidence>
<dbReference type="Proteomes" id="UP000226431">
    <property type="component" value="Unassembled WGS sequence"/>
</dbReference>
<comment type="caution">
    <text evidence="3">The sequence shown here is derived from an EMBL/GenBank/DDBJ whole genome shotgun (WGS) entry which is preliminary data.</text>
</comment>
<name>A0A2C5XPQ2_9HYPO</name>
<feature type="compositionally biased region" description="Polar residues" evidence="1">
    <location>
        <begin position="26"/>
        <end position="41"/>
    </location>
</feature>
<dbReference type="AlphaFoldDB" id="A0A2C5XPQ2"/>
<feature type="transmembrane region" description="Helical" evidence="2">
    <location>
        <begin position="100"/>
        <end position="123"/>
    </location>
</feature>
<reference evidence="3 4" key="1">
    <citation type="submission" date="2017-06" db="EMBL/GenBank/DDBJ databases">
        <title>Ant-infecting Ophiocordyceps genomes reveal a high diversity of potential behavioral manipulation genes and a possible major role for enterotoxins.</title>
        <authorList>
            <person name="De Bekker C."/>
            <person name="Evans H.C."/>
            <person name="Brachmann A."/>
            <person name="Hughes D.P."/>
        </authorList>
    </citation>
    <scope>NUCLEOTIDE SEQUENCE [LARGE SCALE GENOMIC DNA]</scope>
    <source>
        <strain evidence="3 4">Map16</strain>
    </source>
</reference>
<feature type="transmembrane region" description="Helical" evidence="2">
    <location>
        <begin position="135"/>
        <end position="153"/>
    </location>
</feature>
<organism evidence="3 4">
    <name type="scientific">Ophiocordyceps camponoti-rufipedis</name>
    <dbReference type="NCBI Taxonomy" id="2004952"/>
    <lineage>
        <taxon>Eukaryota</taxon>
        <taxon>Fungi</taxon>
        <taxon>Dikarya</taxon>
        <taxon>Ascomycota</taxon>
        <taxon>Pezizomycotina</taxon>
        <taxon>Sordariomycetes</taxon>
        <taxon>Hypocreomycetidae</taxon>
        <taxon>Hypocreales</taxon>
        <taxon>Ophiocordycipitaceae</taxon>
        <taxon>Ophiocordyceps</taxon>
    </lineage>
</organism>
<sequence length="208" mass="22982">MTTPTTEAPHPIEPQPSIKEPDAPPSYTSLQMEHRPSQSWTDEPPPQAFRVHADQHEHVHHRYRSGGYPSGGYPYDGYPYDGYPYGGSPSGWPGSEETPAACLALFHFWFGLLFILWGCGLLASNHEKFPSSNPYDILASVIMFIGAAAKASVGRRWVLRPRYGSPHSRESASAEESQFDGGNPGRTGGFRFRDIEQCMSPDSVQLAT</sequence>
<keyword evidence="2" id="KW-1133">Transmembrane helix</keyword>
<evidence type="ECO:0000313" key="3">
    <source>
        <dbReference type="EMBL" id="PHH67878.1"/>
    </source>
</evidence>
<protein>
    <submittedName>
        <fullName evidence="3">Uncharacterized protein</fullName>
    </submittedName>
</protein>
<keyword evidence="4" id="KW-1185">Reference proteome</keyword>
<accession>A0A2C5XPQ2</accession>